<comment type="caution">
    <text evidence="2">The sequence shown here is derived from an EMBL/GenBank/DDBJ whole genome shotgun (WGS) entry which is preliminary data.</text>
</comment>
<proteinExistence type="predicted"/>
<keyword evidence="1" id="KW-1133">Transmembrane helix</keyword>
<organism evidence="2">
    <name type="scientific">marine sediment metagenome</name>
    <dbReference type="NCBI Taxonomy" id="412755"/>
    <lineage>
        <taxon>unclassified sequences</taxon>
        <taxon>metagenomes</taxon>
        <taxon>ecological metagenomes</taxon>
    </lineage>
</organism>
<dbReference type="AlphaFoldDB" id="X0XAS3"/>
<reference evidence="2" key="1">
    <citation type="journal article" date="2014" name="Front. Microbiol.">
        <title>High frequency of phylogenetically diverse reductive dehalogenase-homologous genes in deep subseafloor sedimentary metagenomes.</title>
        <authorList>
            <person name="Kawai M."/>
            <person name="Futagami T."/>
            <person name="Toyoda A."/>
            <person name="Takaki Y."/>
            <person name="Nishi S."/>
            <person name="Hori S."/>
            <person name="Arai W."/>
            <person name="Tsubouchi T."/>
            <person name="Morono Y."/>
            <person name="Uchiyama I."/>
            <person name="Ito T."/>
            <person name="Fujiyama A."/>
            <person name="Inagaki F."/>
            <person name="Takami H."/>
        </authorList>
    </citation>
    <scope>NUCLEOTIDE SEQUENCE</scope>
    <source>
        <strain evidence="2">Expedition CK06-06</strain>
    </source>
</reference>
<protein>
    <submittedName>
        <fullName evidence="2">Uncharacterized protein</fullName>
    </submittedName>
</protein>
<gene>
    <name evidence="2" type="ORF">S01H1_66837</name>
</gene>
<keyword evidence="1" id="KW-0812">Transmembrane</keyword>
<evidence type="ECO:0000313" key="2">
    <source>
        <dbReference type="EMBL" id="GAG33773.1"/>
    </source>
</evidence>
<feature type="transmembrane region" description="Helical" evidence="1">
    <location>
        <begin position="165"/>
        <end position="186"/>
    </location>
</feature>
<name>X0XAS3_9ZZZZ</name>
<dbReference type="EMBL" id="BARS01044214">
    <property type="protein sequence ID" value="GAG33773.1"/>
    <property type="molecule type" value="Genomic_DNA"/>
</dbReference>
<keyword evidence="1" id="KW-0472">Membrane</keyword>
<sequence length="193" mass="21115">DRLSALTAAVQAEGLDPSPPEAIQADVTAWRFDEALTALDDAEADLQLYLAQKGRLASLREAVQTASLPFPHTIDEAITAWQFSSLEQTLNDAEAALAAYSHAREKVDQPRNLWQRFGLWGRDPEAPLSQAATAFATGDFLDTIAYSDDAYEMIDGAGTAALTRLLIPLAVLAALAAVVVAVYWLWRRRRRFA</sequence>
<evidence type="ECO:0000256" key="1">
    <source>
        <dbReference type="SAM" id="Phobius"/>
    </source>
</evidence>
<accession>X0XAS3</accession>
<feature type="non-terminal residue" evidence="2">
    <location>
        <position position="1"/>
    </location>
</feature>